<accession>A0ABW1ZEA3</accession>
<comment type="caution">
    <text evidence="8">The sequence shown here is derived from an EMBL/GenBank/DDBJ whole genome shotgun (WGS) entry which is preliminary data.</text>
</comment>
<dbReference type="GO" id="GO:0008810">
    <property type="term" value="F:cellulase activity"/>
    <property type="evidence" value="ECO:0007669"/>
    <property type="project" value="UniProtKB-EC"/>
</dbReference>
<evidence type="ECO:0000256" key="6">
    <source>
        <dbReference type="ARBA" id="ARBA00023295"/>
    </source>
</evidence>
<dbReference type="Gene3D" id="1.50.10.10">
    <property type="match status" value="1"/>
</dbReference>
<dbReference type="EMBL" id="JBHSWI010000001">
    <property type="protein sequence ID" value="MFC6647419.1"/>
    <property type="molecule type" value="Genomic_DNA"/>
</dbReference>
<protein>
    <recommendedName>
        <fullName evidence="3">cellulase</fullName>
        <ecNumber evidence="3">3.2.1.4</ecNumber>
    </recommendedName>
</protein>
<evidence type="ECO:0000313" key="8">
    <source>
        <dbReference type="EMBL" id="MFC6647419.1"/>
    </source>
</evidence>
<comment type="catalytic activity">
    <reaction evidence="1">
        <text>Endohydrolysis of (1-&gt;4)-beta-D-glucosidic linkages in cellulose, lichenin and cereal beta-D-glucans.</text>
        <dbReference type="EC" id="3.2.1.4"/>
    </reaction>
</comment>
<dbReference type="Proteomes" id="UP001596391">
    <property type="component" value="Unassembled WGS sequence"/>
</dbReference>
<dbReference type="NCBIfam" id="NF008305">
    <property type="entry name" value="PRK11097.1"/>
    <property type="match status" value="1"/>
</dbReference>
<dbReference type="InterPro" id="IPR008928">
    <property type="entry name" value="6-hairpin_glycosidase_sf"/>
</dbReference>
<evidence type="ECO:0000256" key="3">
    <source>
        <dbReference type="ARBA" id="ARBA00012601"/>
    </source>
</evidence>
<evidence type="ECO:0000256" key="4">
    <source>
        <dbReference type="ARBA" id="ARBA00022801"/>
    </source>
</evidence>
<sequence length="378" mass="41232">MATLSLSLTSGCRAQKPWPLWNSYANQFIDQQGRVIDHGAVDRTTSEGQAYALFFALVSNDRARFDKLAEWTENNLAGGDLTQRLPAWSWGKASDGSWHVLDANSASDADLWMAYTFCEAGRLWHVDRYRTLGKTLANRIAQQEIVLLPSGTTVMLPGSQGFHPSATTWFLNPSYTPPSLLEYFARQNPQGPWAQVLAALPEIVRTSGGFAMDWMAATQDAGIGPSAPPMTVATLTADQKAPTPVGSYDAIRVYLWAGIADPHTPQVSQELASLSGMANFLSAGAVTPPLKVGPEGQVIDSAAPPGFSAAVLPFLLASNRKDAEKVQHDRLTATLDEKSGLYGRSGLYYDQNLALFALGYEESRYRFEANGQLRLKWK</sequence>
<comment type="similarity">
    <text evidence="2">Belongs to the glycosyl hydrolase 8 (cellulase D) family.</text>
</comment>
<evidence type="ECO:0000256" key="2">
    <source>
        <dbReference type="ARBA" id="ARBA00009209"/>
    </source>
</evidence>
<evidence type="ECO:0000313" key="9">
    <source>
        <dbReference type="Proteomes" id="UP001596391"/>
    </source>
</evidence>
<keyword evidence="7" id="KW-0624">Polysaccharide degradation</keyword>
<keyword evidence="4 8" id="KW-0378">Hydrolase</keyword>
<proteinExistence type="inferred from homology"/>
<dbReference type="EC" id="3.2.1.4" evidence="3"/>
<dbReference type="SUPFAM" id="SSF48208">
    <property type="entry name" value="Six-hairpin glycosidases"/>
    <property type="match status" value="1"/>
</dbReference>
<name>A0ABW1ZEA3_9BACT</name>
<gene>
    <name evidence="8" type="primary">bcsZ</name>
    <name evidence="8" type="ORF">ACFQBQ_17945</name>
</gene>
<dbReference type="RefSeq" id="WP_263370686.1">
    <property type="nucleotide sequence ID" value="NZ_JAGSYD010000002.1"/>
</dbReference>
<dbReference type="Pfam" id="PF01270">
    <property type="entry name" value="Glyco_hydro_8"/>
    <property type="match status" value="1"/>
</dbReference>
<keyword evidence="9" id="KW-1185">Reference proteome</keyword>
<dbReference type="InterPro" id="IPR002037">
    <property type="entry name" value="Glyco_hydro_8"/>
</dbReference>
<organism evidence="8 9">
    <name type="scientific">Granulicella cerasi</name>
    <dbReference type="NCBI Taxonomy" id="741063"/>
    <lineage>
        <taxon>Bacteria</taxon>
        <taxon>Pseudomonadati</taxon>
        <taxon>Acidobacteriota</taxon>
        <taxon>Terriglobia</taxon>
        <taxon>Terriglobales</taxon>
        <taxon>Acidobacteriaceae</taxon>
        <taxon>Granulicella</taxon>
    </lineage>
</organism>
<dbReference type="InterPro" id="IPR012341">
    <property type="entry name" value="6hp_glycosidase-like_sf"/>
</dbReference>
<evidence type="ECO:0000256" key="7">
    <source>
        <dbReference type="ARBA" id="ARBA00023326"/>
    </source>
</evidence>
<evidence type="ECO:0000256" key="5">
    <source>
        <dbReference type="ARBA" id="ARBA00023001"/>
    </source>
</evidence>
<evidence type="ECO:0000256" key="1">
    <source>
        <dbReference type="ARBA" id="ARBA00000966"/>
    </source>
</evidence>
<keyword evidence="6 8" id="KW-0326">Glycosidase</keyword>
<reference evidence="9" key="1">
    <citation type="journal article" date="2019" name="Int. J. Syst. Evol. Microbiol.">
        <title>The Global Catalogue of Microorganisms (GCM) 10K type strain sequencing project: providing services to taxonomists for standard genome sequencing and annotation.</title>
        <authorList>
            <consortium name="The Broad Institute Genomics Platform"/>
            <consortium name="The Broad Institute Genome Sequencing Center for Infectious Disease"/>
            <person name="Wu L."/>
            <person name="Ma J."/>
        </authorList>
    </citation>
    <scope>NUCLEOTIDE SEQUENCE [LARGE SCALE GENOMIC DNA]</scope>
    <source>
        <strain evidence="9">CGMCC 1.16026</strain>
    </source>
</reference>
<dbReference type="PRINTS" id="PR00735">
    <property type="entry name" value="GLHYDRLASE8"/>
</dbReference>
<keyword evidence="5" id="KW-0136">Cellulose degradation</keyword>
<keyword evidence="7" id="KW-0119">Carbohydrate metabolism</keyword>